<dbReference type="HOGENOM" id="CLU_197059_0_0_1"/>
<dbReference type="Proteomes" id="UP000026962">
    <property type="component" value="Chromosome 1"/>
</dbReference>
<reference evidence="1" key="2">
    <citation type="submission" date="2018-05" db="EMBL/GenBank/DDBJ databases">
        <title>OpunRS2 (Oryza punctata Reference Sequence Version 2).</title>
        <authorList>
            <person name="Zhang J."/>
            <person name="Kudrna D."/>
            <person name="Lee S."/>
            <person name="Talag J."/>
            <person name="Welchert J."/>
            <person name="Wing R.A."/>
        </authorList>
    </citation>
    <scope>NUCLEOTIDE SEQUENCE [LARGE SCALE GENOMIC DNA]</scope>
</reference>
<dbReference type="EnsemblPlants" id="OPUNC01G04200.1">
    <property type="protein sequence ID" value="OPUNC01G04200.1"/>
    <property type="gene ID" value="OPUNC01G04200"/>
</dbReference>
<protein>
    <submittedName>
        <fullName evidence="1">Uncharacterized protein</fullName>
    </submittedName>
</protein>
<dbReference type="Gramene" id="OPUNC01G04200.1">
    <property type="protein sequence ID" value="OPUNC01G04200.1"/>
    <property type="gene ID" value="OPUNC01G04200"/>
</dbReference>
<keyword evidence="2" id="KW-1185">Reference proteome</keyword>
<sequence length="87" mass="9571">MDKIPKGDLLHHAGDNLRPGPRIAVEHVVIPLLLNGPSTKSLNHIEPTKTLPRNFESARAVPLIEGNLASREAMRKAKAREDDPPQL</sequence>
<reference evidence="1" key="1">
    <citation type="submission" date="2015-04" db="UniProtKB">
        <authorList>
            <consortium name="EnsemblPlants"/>
        </authorList>
    </citation>
    <scope>IDENTIFICATION</scope>
</reference>
<evidence type="ECO:0000313" key="1">
    <source>
        <dbReference type="EnsemblPlants" id="OPUNC01G04200.1"/>
    </source>
</evidence>
<accession>A0A0E0JEK2</accession>
<evidence type="ECO:0000313" key="2">
    <source>
        <dbReference type="Proteomes" id="UP000026962"/>
    </source>
</evidence>
<dbReference type="AlphaFoldDB" id="A0A0E0JEK2"/>
<proteinExistence type="predicted"/>
<name>A0A0E0JEK2_ORYPU</name>
<organism evidence="1">
    <name type="scientific">Oryza punctata</name>
    <name type="common">Red rice</name>
    <dbReference type="NCBI Taxonomy" id="4537"/>
    <lineage>
        <taxon>Eukaryota</taxon>
        <taxon>Viridiplantae</taxon>
        <taxon>Streptophyta</taxon>
        <taxon>Embryophyta</taxon>
        <taxon>Tracheophyta</taxon>
        <taxon>Spermatophyta</taxon>
        <taxon>Magnoliopsida</taxon>
        <taxon>Liliopsida</taxon>
        <taxon>Poales</taxon>
        <taxon>Poaceae</taxon>
        <taxon>BOP clade</taxon>
        <taxon>Oryzoideae</taxon>
        <taxon>Oryzeae</taxon>
        <taxon>Oryzinae</taxon>
        <taxon>Oryza</taxon>
    </lineage>
</organism>